<evidence type="ECO:0000313" key="4">
    <source>
        <dbReference type="Proteomes" id="UP001183176"/>
    </source>
</evidence>
<dbReference type="InterPro" id="IPR013114">
    <property type="entry name" value="FabA_FabZ"/>
</dbReference>
<reference evidence="4" key="1">
    <citation type="submission" date="2023-07" db="EMBL/GenBank/DDBJ databases">
        <title>30 novel species of actinomycetes from the DSMZ collection.</title>
        <authorList>
            <person name="Nouioui I."/>
        </authorList>
    </citation>
    <scope>NUCLEOTIDE SEQUENCE [LARGE SCALE GENOMIC DNA]</scope>
    <source>
        <strain evidence="4">DSM 44399</strain>
    </source>
</reference>
<dbReference type="PANTHER" id="PTHR30272:SF1">
    <property type="entry name" value="3-HYDROXYACYL-[ACYL-CARRIER-PROTEIN] DEHYDRATASE"/>
    <property type="match status" value="1"/>
</dbReference>
<dbReference type="Pfam" id="PF07977">
    <property type="entry name" value="FabA"/>
    <property type="match status" value="1"/>
</dbReference>
<dbReference type="InterPro" id="IPR029069">
    <property type="entry name" value="HotDog_dom_sf"/>
</dbReference>
<evidence type="ECO:0000313" key="3">
    <source>
        <dbReference type="EMBL" id="MDT0261617.1"/>
    </source>
</evidence>
<evidence type="ECO:0000256" key="1">
    <source>
        <dbReference type="ARBA" id="ARBA00009174"/>
    </source>
</evidence>
<comment type="caution">
    <text evidence="3">The sequence shown here is derived from an EMBL/GenBank/DDBJ whole genome shotgun (WGS) entry which is preliminary data.</text>
</comment>
<dbReference type="SUPFAM" id="SSF54637">
    <property type="entry name" value="Thioesterase/thiol ester dehydrase-isomerase"/>
    <property type="match status" value="1"/>
</dbReference>
<proteinExistence type="inferred from homology"/>
<sequence length="152" mass="16293">MTTMSLDTAALMTVLPHRPPILMVDRLDVAGDRRSAIGFKVIRPDEPCYLQTELTGSSAYPRALVVESLGQAAAALWLQRAAASGEDADSVGVLYFAKAEGVTFLGDVFPDDCLVHEVRLERNVGPTAFMSSRTLCNGRVIAVVESIIAAAR</sequence>
<keyword evidence="4" id="KW-1185">Reference proteome</keyword>
<organism evidence="3 4">
    <name type="scientific">Jatrophihabitans lederbergiae</name>
    <dbReference type="NCBI Taxonomy" id="3075547"/>
    <lineage>
        <taxon>Bacteria</taxon>
        <taxon>Bacillati</taxon>
        <taxon>Actinomycetota</taxon>
        <taxon>Actinomycetes</taxon>
        <taxon>Jatrophihabitantales</taxon>
        <taxon>Jatrophihabitantaceae</taxon>
        <taxon>Jatrophihabitans</taxon>
    </lineage>
</organism>
<comment type="similarity">
    <text evidence="1">Belongs to the thioester dehydratase family. FabZ subfamily.</text>
</comment>
<dbReference type="EMBL" id="JAVREH010000009">
    <property type="protein sequence ID" value="MDT0261617.1"/>
    <property type="molecule type" value="Genomic_DNA"/>
</dbReference>
<evidence type="ECO:0000256" key="2">
    <source>
        <dbReference type="ARBA" id="ARBA00023239"/>
    </source>
</evidence>
<keyword evidence="2" id="KW-0456">Lyase</keyword>
<dbReference type="Proteomes" id="UP001183176">
    <property type="component" value="Unassembled WGS sequence"/>
</dbReference>
<gene>
    <name evidence="3" type="ORF">RM423_09450</name>
</gene>
<dbReference type="Gene3D" id="3.10.129.10">
    <property type="entry name" value="Hotdog Thioesterase"/>
    <property type="match status" value="1"/>
</dbReference>
<dbReference type="PANTHER" id="PTHR30272">
    <property type="entry name" value="3-HYDROXYACYL-[ACYL-CARRIER-PROTEIN] DEHYDRATASE"/>
    <property type="match status" value="1"/>
</dbReference>
<protein>
    <recommendedName>
        <fullName evidence="5">Beta-hydroxyacyl-ACP dehydratase</fullName>
    </recommendedName>
</protein>
<dbReference type="RefSeq" id="WP_311422772.1">
    <property type="nucleotide sequence ID" value="NZ_JAVREH010000009.1"/>
</dbReference>
<evidence type="ECO:0008006" key="5">
    <source>
        <dbReference type="Google" id="ProtNLM"/>
    </source>
</evidence>
<accession>A0ABU2J9H9</accession>
<name>A0ABU2J9H9_9ACTN</name>